<comment type="catalytic activity">
    <reaction evidence="2">
        <text>1-(5-phospho-beta-D-ribosyl)-ATP + H2O = 1-(5-phospho-beta-D-ribosyl)-5'-AMP + diphosphate + H(+)</text>
        <dbReference type="Rhea" id="RHEA:22828"/>
        <dbReference type="ChEBI" id="CHEBI:15377"/>
        <dbReference type="ChEBI" id="CHEBI:15378"/>
        <dbReference type="ChEBI" id="CHEBI:33019"/>
        <dbReference type="ChEBI" id="CHEBI:59457"/>
        <dbReference type="ChEBI" id="CHEBI:73183"/>
        <dbReference type="EC" id="3.6.1.31"/>
    </reaction>
</comment>
<evidence type="ECO:0000313" key="13">
    <source>
        <dbReference type="EMBL" id="BBO76755.1"/>
    </source>
</evidence>
<dbReference type="PANTHER" id="PTHR42945">
    <property type="entry name" value="HISTIDINE BIOSYNTHESIS BIFUNCTIONAL PROTEIN"/>
    <property type="match status" value="1"/>
</dbReference>
<dbReference type="KEGG" id="dwd:DSCW_41720"/>
<dbReference type="InterPro" id="IPR038019">
    <property type="entry name" value="PRib_AMP_CycHydrolase_sf"/>
</dbReference>
<comment type="catalytic activity">
    <reaction evidence="1 11">
        <text>1-(5-phospho-beta-D-ribosyl)-5'-AMP + H2O = 1-(5-phospho-beta-D-ribosyl)-5-[(5-phospho-beta-D-ribosylamino)methylideneamino]imidazole-4-carboxamide</text>
        <dbReference type="Rhea" id="RHEA:20049"/>
        <dbReference type="ChEBI" id="CHEBI:15377"/>
        <dbReference type="ChEBI" id="CHEBI:58435"/>
        <dbReference type="ChEBI" id="CHEBI:59457"/>
        <dbReference type="EC" id="3.5.4.19"/>
    </reaction>
</comment>
<comment type="pathway">
    <text evidence="4">Amino-acid biosynthesis; L-histidine biosynthesis; L-histidine from 5-phospho-alpha-D-ribose 1-diphosphate: step 2/9.</text>
</comment>
<dbReference type="OrthoDB" id="9795769at2"/>
<evidence type="ECO:0000256" key="3">
    <source>
        <dbReference type="ARBA" id="ARBA00005169"/>
    </source>
</evidence>
<keyword evidence="7 11" id="KW-0963">Cytoplasm</keyword>
<evidence type="ECO:0000256" key="7">
    <source>
        <dbReference type="ARBA" id="ARBA00022490"/>
    </source>
</evidence>
<dbReference type="EMBL" id="AP021875">
    <property type="protein sequence ID" value="BBO76755.1"/>
    <property type="molecule type" value="Genomic_DNA"/>
</dbReference>
<keyword evidence="11" id="KW-0862">Zinc</keyword>
<feature type="binding site" evidence="11">
    <location>
        <position position="74"/>
    </location>
    <ligand>
        <name>Mg(2+)</name>
        <dbReference type="ChEBI" id="CHEBI:18420"/>
    </ligand>
</feature>
<evidence type="ECO:0000256" key="5">
    <source>
        <dbReference type="ARBA" id="ARBA00007731"/>
    </source>
</evidence>
<feature type="binding site" evidence="11">
    <location>
        <position position="75"/>
    </location>
    <ligand>
        <name>Zn(2+)</name>
        <dbReference type="ChEBI" id="CHEBI:29105"/>
        <note>ligand shared between dimeric partners</note>
    </ligand>
</feature>
<dbReference type="GO" id="GO:0004636">
    <property type="term" value="F:phosphoribosyl-ATP diphosphatase activity"/>
    <property type="evidence" value="ECO:0007669"/>
    <property type="project" value="UniProtKB-EC"/>
</dbReference>
<dbReference type="RefSeq" id="WP_155305560.1">
    <property type="nucleotide sequence ID" value="NZ_AP021875.1"/>
</dbReference>
<keyword evidence="8 11" id="KW-0028">Amino-acid biosynthesis</keyword>
<accession>A0A5K7Z7S2</accession>
<evidence type="ECO:0000256" key="1">
    <source>
        <dbReference type="ARBA" id="ARBA00000024"/>
    </source>
</evidence>
<organism evidence="13 14">
    <name type="scientific">Desulfosarcina widdelii</name>
    <dbReference type="NCBI Taxonomy" id="947919"/>
    <lineage>
        <taxon>Bacteria</taxon>
        <taxon>Pseudomonadati</taxon>
        <taxon>Thermodesulfobacteriota</taxon>
        <taxon>Desulfobacteria</taxon>
        <taxon>Desulfobacterales</taxon>
        <taxon>Desulfosarcinaceae</taxon>
        <taxon>Desulfosarcina</taxon>
    </lineage>
</organism>
<evidence type="ECO:0000256" key="6">
    <source>
        <dbReference type="ARBA" id="ARBA00008299"/>
    </source>
</evidence>
<keyword evidence="11" id="KW-0460">Magnesium</keyword>
<evidence type="ECO:0000256" key="4">
    <source>
        <dbReference type="ARBA" id="ARBA00005204"/>
    </source>
</evidence>
<keyword evidence="14" id="KW-1185">Reference proteome</keyword>
<dbReference type="AlphaFoldDB" id="A0A5K7Z7S2"/>
<keyword evidence="10 11" id="KW-0368">Histidine biosynthesis</keyword>
<name>A0A5K7Z7S2_9BACT</name>
<comment type="similarity">
    <text evidence="5">In the C-terminal section; belongs to the PRA-PH family.</text>
</comment>
<dbReference type="FunFam" id="3.10.20.810:FF:000001">
    <property type="entry name" value="Histidine biosynthesis bifunctional protein HisIE"/>
    <property type="match status" value="1"/>
</dbReference>
<feature type="binding site" evidence="11">
    <location>
        <position position="76"/>
    </location>
    <ligand>
        <name>Mg(2+)</name>
        <dbReference type="ChEBI" id="CHEBI:18420"/>
    </ligand>
</feature>
<feature type="domain" description="Phosphoribosyl-AMP cyclohydrolase" evidence="12">
    <location>
        <begin position="27"/>
        <end position="101"/>
    </location>
</feature>
<comment type="similarity">
    <text evidence="11">Belongs to the PRA-CH family.</text>
</comment>
<evidence type="ECO:0000259" key="12">
    <source>
        <dbReference type="Pfam" id="PF01502"/>
    </source>
</evidence>
<dbReference type="HAMAP" id="MF_01021">
    <property type="entry name" value="HisI"/>
    <property type="match status" value="1"/>
</dbReference>
<evidence type="ECO:0000256" key="2">
    <source>
        <dbReference type="ARBA" id="ARBA00001460"/>
    </source>
</evidence>
<dbReference type="InterPro" id="IPR026660">
    <property type="entry name" value="PRA-CH"/>
</dbReference>
<keyword evidence="11" id="KW-0479">Metal-binding</keyword>
<dbReference type="UniPathway" id="UPA00031">
    <property type="reaction ID" value="UER00008"/>
</dbReference>
<evidence type="ECO:0000256" key="10">
    <source>
        <dbReference type="ARBA" id="ARBA00023102"/>
    </source>
</evidence>
<dbReference type="GO" id="GO:0000287">
    <property type="term" value="F:magnesium ion binding"/>
    <property type="evidence" value="ECO:0007669"/>
    <property type="project" value="UniProtKB-UniRule"/>
</dbReference>
<dbReference type="GO" id="GO:0000105">
    <property type="term" value="P:L-histidine biosynthetic process"/>
    <property type="evidence" value="ECO:0007669"/>
    <property type="project" value="UniProtKB-UniRule"/>
</dbReference>
<comment type="cofactor">
    <cofactor evidence="11">
        <name>Zn(2+)</name>
        <dbReference type="ChEBI" id="CHEBI:29105"/>
    </cofactor>
    <text evidence="11">Binds 1 zinc ion per subunit.</text>
</comment>
<dbReference type="NCBIfam" id="NF000768">
    <property type="entry name" value="PRK00051.1"/>
    <property type="match status" value="1"/>
</dbReference>
<feature type="binding site" evidence="11">
    <location>
        <position position="99"/>
    </location>
    <ligand>
        <name>Zn(2+)</name>
        <dbReference type="ChEBI" id="CHEBI:29105"/>
        <note>ligand shared between dimeric partners</note>
    </ligand>
</feature>
<evidence type="ECO:0000256" key="8">
    <source>
        <dbReference type="ARBA" id="ARBA00022605"/>
    </source>
</evidence>
<dbReference type="GO" id="GO:0008270">
    <property type="term" value="F:zinc ion binding"/>
    <property type="evidence" value="ECO:0007669"/>
    <property type="project" value="UniProtKB-UniRule"/>
</dbReference>
<dbReference type="Proteomes" id="UP000427769">
    <property type="component" value="Chromosome"/>
</dbReference>
<protein>
    <recommendedName>
        <fullName evidence="11">Phosphoribosyl-AMP cyclohydrolase</fullName>
        <shortName evidence="11">PRA-CH</shortName>
        <ecNumber evidence="11">3.5.4.19</ecNumber>
    </recommendedName>
</protein>
<comment type="function">
    <text evidence="11">Catalyzes the hydrolysis of the adenine ring of phosphoribosyl-AMP.</text>
</comment>
<dbReference type="PANTHER" id="PTHR42945:SF1">
    <property type="entry name" value="HISTIDINE BIOSYNTHESIS BIFUNCTIONAL PROTEIN HIS7"/>
    <property type="match status" value="1"/>
</dbReference>
<comment type="cofactor">
    <cofactor evidence="11">
        <name>Mg(2+)</name>
        <dbReference type="ChEBI" id="CHEBI:18420"/>
    </cofactor>
    <text evidence="11">Binds 1 Mg(2+) ion per subunit.</text>
</comment>
<comment type="subunit">
    <text evidence="11">Homodimer.</text>
</comment>
<evidence type="ECO:0000256" key="11">
    <source>
        <dbReference type="HAMAP-Rule" id="MF_01021"/>
    </source>
</evidence>
<reference evidence="13 14" key="1">
    <citation type="submission" date="2019-11" db="EMBL/GenBank/DDBJ databases">
        <title>Comparative genomics of hydrocarbon-degrading Desulfosarcina strains.</title>
        <authorList>
            <person name="Watanabe M."/>
            <person name="Kojima H."/>
            <person name="Fukui M."/>
        </authorList>
    </citation>
    <scope>NUCLEOTIDE SEQUENCE [LARGE SCALE GENOMIC DNA]</scope>
    <source>
        <strain evidence="13 14">PP31</strain>
    </source>
</reference>
<dbReference type="SUPFAM" id="SSF141734">
    <property type="entry name" value="HisI-like"/>
    <property type="match status" value="1"/>
</dbReference>
<gene>
    <name evidence="11 13" type="primary">hisI</name>
    <name evidence="13" type="ORF">DSCW_41720</name>
</gene>
<dbReference type="GO" id="GO:0005737">
    <property type="term" value="C:cytoplasm"/>
    <property type="evidence" value="ECO:0007669"/>
    <property type="project" value="UniProtKB-SubCell"/>
</dbReference>
<evidence type="ECO:0000313" key="14">
    <source>
        <dbReference type="Proteomes" id="UP000427769"/>
    </source>
</evidence>
<dbReference type="InterPro" id="IPR002496">
    <property type="entry name" value="PRib_AMP_CycHydrolase_dom"/>
</dbReference>
<feature type="binding site" evidence="11">
    <location>
        <position position="92"/>
    </location>
    <ligand>
        <name>Zn(2+)</name>
        <dbReference type="ChEBI" id="CHEBI:29105"/>
        <note>ligand shared between dimeric partners</note>
    </ligand>
</feature>
<comment type="subcellular location">
    <subcellularLocation>
        <location evidence="11">Cytoplasm</location>
    </subcellularLocation>
</comment>
<keyword evidence="9 11" id="KW-0378">Hydrolase</keyword>
<dbReference type="EC" id="3.5.4.19" evidence="11"/>
<dbReference type="GO" id="GO:0004635">
    <property type="term" value="F:phosphoribosyl-AMP cyclohydrolase activity"/>
    <property type="evidence" value="ECO:0007669"/>
    <property type="project" value="UniProtKB-UniRule"/>
</dbReference>
<dbReference type="Gene3D" id="3.10.20.810">
    <property type="entry name" value="Phosphoribosyl-AMP cyclohydrolase"/>
    <property type="match status" value="1"/>
</dbReference>
<proteinExistence type="inferred from homology"/>
<dbReference type="Pfam" id="PF01502">
    <property type="entry name" value="PRA-CH"/>
    <property type="match status" value="1"/>
</dbReference>
<comment type="similarity">
    <text evidence="6">In the N-terminal section; belongs to the PRA-CH family.</text>
</comment>
<feature type="binding site" evidence="11">
    <location>
        <position position="78"/>
    </location>
    <ligand>
        <name>Mg(2+)</name>
        <dbReference type="ChEBI" id="CHEBI:18420"/>
    </ligand>
</feature>
<comment type="pathway">
    <text evidence="3 11">Amino-acid biosynthesis; L-histidine biosynthesis; L-histidine from 5-phospho-alpha-D-ribose 1-diphosphate: step 3/9.</text>
</comment>
<evidence type="ECO:0000256" key="9">
    <source>
        <dbReference type="ARBA" id="ARBA00022801"/>
    </source>
</evidence>
<sequence length="125" mass="14059">MIELNFEKMGGLIPAIAQDYKTGDVLMLAFMNREAWEETLKTGKATYYSRTRDTLWVKGLTSGHIQNVKEIRVDCDSDTVLLKVDQVGGAACHTGYASCFYQKVDDGRLVTLGEPIFDPKEVYKE</sequence>